<keyword evidence="2" id="KW-1185">Reference proteome</keyword>
<organism evidence="1 2">
    <name type="scientific">Daphnia magna</name>
    <dbReference type="NCBI Taxonomy" id="35525"/>
    <lineage>
        <taxon>Eukaryota</taxon>
        <taxon>Metazoa</taxon>
        <taxon>Ecdysozoa</taxon>
        <taxon>Arthropoda</taxon>
        <taxon>Crustacea</taxon>
        <taxon>Branchiopoda</taxon>
        <taxon>Diplostraca</taxon>
        <taxon>Cladocera</taxon>
        <taxon>Anomopoda</taxon>
        <taxon>Daphniidae</taxon>
        <taxon>Daphnia</taxon>
    </lineage>
</organism>
<evidence type="ECO:0000313" key="1">
    <source>
        <dbReference type="EMBL" id="KAK4004006.1"/>
    </source>
</evidence>
<accession>A0ABQ9YTR2</accession>
<proteinExistence type="predicted"/>
<protein>
    <submittedName>
        <fullName evidence="1">Uncharacterized protein</fullName>
    </submittedName>
</protein>
<dbReference type="EMBL" id="JAOYFB010000001">
    <property type="protein sequence ID" value="KAK4004006.1"/>
    <property type="molecule type" value="Genomic_DNA"/>
</dbReference>
<name>A0ABQ9YTR2_9CRUS</name>
<dbReference type="Proteomes" id="UP001234178">
    <property type="component" value="Unassembled WGS sequence"/>
</dbReference>
<gene>
    <name evidence="1" type="ORF">OUZ56_005749</name>
</gene>
<sequence length="144" mass="16574">MIQIFKKEVPHSTILQVHAGITRLSNIIPEGLGKFAKSFLSKEVQLRFYSVEIDESTDLNTTNKMAVMLLYWDSGKPNQENKEYTKNTELTSGFICPIWQLFWLQRKLFRGNTVSGLLNDADNENEEVMSNSIKKTTELIQTQQ</sequence>
<comment type="caution">
    <text evidence="1">The sequence shown here is derived from an EMBL/GenBank/DDBJ whole genome shotgun (WGS) entry which is preliminary data.</text>
</comment>
<reference evidence="1 2" key="1">
    <citation type="journal article" date="2023" name="Nucleic Acids Res.">
        <title>The hologenome of Daphnia magna reveals possible DNA methylation and microbiome-mediated evolution of the host genome.</title>
        <authorList>
            <person name="Chaturvedi A."/>
            <person name="Li X."/>
            <person name="Dhandapani V."/>
            <person name="Marshall H."/>
            <person name="Kissane S."/>
            <person name="Cuenca-Cambronero M."/>
            <person name="Asole G."/>
            <person name="Calvet F."/>
            <person name="Ruiz-Romero M."/>
            <person name="Marangio P."/>
            <person name="Guigo R."/>
            <person name="Rago D."/>
            <person name="Mirbahai L."/>
            <person name="Eastwood N."/>
            <person name="Colbourne J.K."/>
            <person name="Zhou J."/>
            <person name="Mallon E."/>
            <person name="Orsini L."/>
        </authorList>
    </citation>
    <scope>NUCLEOTIDE SEQUENCE [LARGE SCALE GENOMIC DNA]</scope>
    <source>
        <strain evidence="1">LRV0_1</strain>
    </source>
</reference>
<evidence type="ECO:0000313" key="2">
    <source>
        <dbReference type="Proteomes" id="UP001234178"/>
    </source>
</evidence>